<organism evidence="3 4">
    <name type="scientific">Cyclotella atomus</name>
    <dbReference type="NCBI Taxonomy" id="382360"/>
    <lineage>
        <taxon>Eukaryota</taxon>
        <taxon>Sar</taxon>
        <taxon>Stramenopiles</taxon>
        <taxon>Ochrophyta</taxon>
        <taxon>Bacillariophyta</taxon>
        <taxon>Coscinodiscophyceae</taxon>
        <taxon>Thalassiosirophycidae</taxon>
        <taxon>Stephanodiscales</taxon>
        <taxon>Stephanodiscaceae</taxon>
        <taxon>Cyclotella</taxon>
    </lineage>
</organism>
<comment type="caution">
    <text evidence="3">The sequence shown here is derived from an EMBL/GenBank/DDBJ whole genome shotgun (WGS) entry which is preliminary data.</text>
</comment>
<dbReference type="Proteomes" id="UP001530400">
    <property type="component" value="Unassembled WGS sequence"/>
</dbReference>
<protein>
    <recommendedName>
        <fullName evidence="2">DUF7640 domain-containing protein</fullName>
    </recommendedName>
</protein>
<dbReference type="Pfam" id="PF24646">
    <property type="entry name" value="DUF7640"/>
    <property type="match status" value="1"/>
</dbReference>
<evidence type="ECO:0000259" key="2">
    <source>
        <dbReference type="Pfam" id="PF24646"/>
    </source>
</evidence>
<feature type="signal peptide" evidence="1">
    <location>
        <begin position="1"/>
        <end position="23"/>
    </location>
</feature>
<proteinExistence type="predicted"/>
<keyword evidence="4" id="KW-1185">Reference proteome</keyword>
<dbReference type="InterPro" id="IPR056057">
    <property type="entry name" value="DUF7640"/>
</dbReference>
<feature type="domain" description="DUF7640" evidence="2">
    <location>
        <begin position="527"/>
        <end position="632"/>
    </location>
</feature>
<feature type="chain" id="PRO_5044813161" description="DUF7640 domain-containing protein" evidence="1">
    <location>
        <begin position="24"/>
        <end position="839"/>
    </location>
</feature>
<evidence type="ECO:0000256" key="1">
    <source>
        <dbReference type="SAM" id="SignalP"/>
    </source>
</evidence>
<sequence length="839" mass="88615">MKINIPAVTLCVLLSSDITLSHAERVGIVVDATEMETNKEVETKKEEVKVQDYGWNDRSKRLREKLKVMADLRMKLWTREGYHLVKSKKECSPHGGVAEYKNDSMDIGILGCGSSGDICIQDSSSSLGGICALVAGGEGDEDGTVIREYGDQKLSSRPGNMSSMLKPLTANGQLKAKSIFESALDGYTSLIGEDCDPGTNEGYIEVGSSNPCTKSGHVCVNDATSKLGGTCVDIGHDGHFLTIESEWKSDGVGCSLNGKPGVKCNGENACLGSDKSKIACGSCNAWGACQYLSNESSIGQYSCNGLKACSYRGPLQSVNATSATLTVGTNSCNYVGACNRLLGDATIGNDSCCAPYACNGLRDLCTKRDPNTCDQLKGTIEILNGSCNKDGACSMLSGNTRIGIKSCNHCYSCSSSSGVTNVWYNKKFLWTNIAGSSTIKSNSCNSANACMHLSVPLAIAVAWAEVVALTLSPFLWYATVEELLGDGSCQGLNACSRLISSKIANDSCLGVGACLMSGKELPANAALEVGDKSCVGCYACTNVMGRVVITQGSCYGGSSCRDLVGDVRVGWNSCRGFKACSKNVEAGTVRIGKGSCNDIQACAALAGSATVPEFECNSGFRPCKGCSGTCGAYDESSTLMMRSGARAQLRGSENTDNNYTEFSSELEGAGCFPYAQKLKLQRASVIESEEGFEFELRVTSSGVNVAEGKHSPVDMGRDAWEVDLQDSFPVSSASVLNTWCNKSEDIEKCLCNLSGATLSLIDGSGKEVISVSAGDTCGQELLEFVFDASSEFCTPIPVPSPSRWRRRRAFDAAGAQRAKPSKNCVDAMIAPQPSMSAQD</sequence>
<keyword evidence="1" id="KW-0732">Signal</keyword>
<name>A0ABD3PR92_9STRA</name>
<evidence type="ECO:0000313" key="4">
    <source>
        <dbReference type="Proteomes" id="UP001530400"/>
    </source>
</evidence>
<dbReference type="PANTHER" id="PTHR22534">
    <property type="entry name" value="SRCR DOMAIN-CONTAINING PROTEIN"/>
    <property type="match status" value="1"/>
</dbReference>
<reference evidence="3 4" key="1">
    <citation type="submission" date="2024-10" db="EMBL/GenBank/DDBJ databases">
        <title>Updated reference genomes for cyclostephanoid diatoms.</title>
        <authorList>
            <person name="Roberts W.R."/>
            <person name="Alverson A.J."/>
        </authorList>
    </citation>
    <scope>NUCLEOTIDE SEQUENCE [LARGE SCALE GENOMIC DNA]</scope>
    <source>
        <strain evidence="3 4">AJA010-31</strain>
    </source>
</reference>
<dbReference type="EMBL" id="JALLPJ020000515">
    <property type="protein sequence ID" value="KAL3789696.1"/>
    <property type="molecule type" value="Genomic_DNA"/>
</dbReference>
<accession>A0ABD3PR92</accession>
<evidence type="ECO:0000313" key="3">
    <source>
        <dbReference type="EMBL" id="KAL3789696.1"/>
    </source>
</evidence>
<dbReference type="AlphaFoldDB" id="A0ABD3PR92"/>
<dbReference type="InterPro" id="IPR019524">
    <property type="entry name" value="B-solenoid_diatom-type"/>
</dbReference>
<gene>
    <name evidence="3" type="ORF">ACHAWO_001044</name>
</gene>
<dbReference type="PANTHER" id="PTHR22534:SF5">
    <property type="entry name" value="SRCR DOMAIN-CONTAINING PROTEIN"/>
    <property type="match status" value="1"/>
</dbReference>